<evidence type="ECO:0000313" key="20">
    <source>
        <dbReference type="Proteomes" id="UP000729913"/>
    </source>
</evidence>
<evidence type="ECO:0000256" key="15">
    <source>
        <dbReference type="SAM" id="MobiDB-lite"/>
    </source>
</evidence>
<evidence type="ECO:0000256" key="3">
    <source>
        <dbReference type="ARBA" id="ARBA00022448"/>
    </source>
</evidence>
<feature type="transmembrane region" description="Helical" evidence="16">
    <location>
        <begin position="600"/>
        <end position="623"/>
    </location>
</feature>
<reference evidence="19" key="1">
    <citation type="submission" date="2020-03" db="EMBL/GenBank/DDBJ databases">
        <authorList>
            <person name="Chebbi M.A."/>
            <person name="Drezen J.M."/>
        </authorList>
    </citation>
    <scope>NUCLEOTIDE SEQUENCE</scope>
    <source>
        <tissue evidence="19">Whole body</tissue>
    </source>
</reference>
<evidence type="ECO:0000256" key="8">
    <source>
        <dbReference type="ARBA" id="ARBA00023136"/>
    </source>
</evidence>
<keyword evidence="5 16" id="KW-1133">Transmembrane helix</keyword>
<name>A0A8J5RDP9_9HYME</name>
<evidence type="ECO:0000256" key="13">
    <source>
        <dbReference type="ARBA" id="ARBA00023303"/>
    </source>
</evidence>
<dbReference type="Pfam" id="PF10613">
    <property type="entry name" value="Lig_chan-Glu_bd"/>
    <property type="match status" value="1"/>
</dbReference>
<evidence type="ECO:0000256" key="5">
    <source>
        <dbReference type="ARBA" id="ARBA00022989"/>
    </source>
</evidence>
<evidence type="ECO:0000259" key="18">
    <source>
        <dbReference type="SMART" id="SM00918"/>
    </source>
</evidence>
<gene>
    <name evidence="19" type="ORF">G9C98_003508</name>
</gene>
<dbReference type="Proteomes" id="UP000729913">
    <property type="component" value="Unassembled WGS sequence"/>
</dbReference>
<evidence type="ECO:0000256" key="4">
    <source>
        <dbReference type="ARBA" id="ARBA00022692"/>
    </source>
</evidence>
<keyword evidence="20" id="KW-1185">Reference proteome</keyword>
<dbReference type="CDD" id="cd13714">
    <property type="entry name" value="PBP2_iGluR_Kainate"/>
    <property type="match status" value="1"/>
</dbReference>
<keyword evidence="10" id="KW-0325">Glycoprotein</keyword>
<feature type="compositionally biased region" description="Low complexity" evidence="15">
    <location>
        <begin position="846"/>
        <end position="862"/>
    </location>
</feature>
<dbReference type="SMART" id="SM00079">
    <property type="entry name" value="PBPe"/>
    <property type="match status" value="1"/>
</dbReference>
<evidence type="ECO:0000256" key="9">
    <source>
        <dbReference type="ARBA" id="ARBA00023170"/>
    </source>
</evidence>
<evidence type="ECO:0000256" key="1">
    <source>
        <dbReference type="ARBA" id="ARBA00004141"/>
    </source>
</evidence>
<keyword evidence="11" id="KW-0628">Postsynaptic cell membrane</keyword>
<evidence type="ECO:0000256" key="12">
    <source>
        <dbReference type="ARBA" id="ARBA00023286"/>
    </source>
</evidence>
<feature type="domain" description="Ionotropic glutamate receptor L-glutamate and glycine-binding" evidence="18">
    <location>
        <begin position="409"/>
        <end position="477"/>
    </location>
</feature>
<dbReference type="PANTHER" id="PTHR18966">
    <property type="entry name" value="IONOTROPIC GLUTAMATE RECEPTOR"/>
    <property type="match status" value="1"/>
</dbReference>
<evidence type="ECO:0000256" key="14">
    <source>
        <dbReference type="ARBA" id="ARBA00034100"/>
    </source>
</evidence>
<sequence>MVVNSSSVLQRFDEYLFNVAGAIFHDGEEANLNAIQEALKIVNKKGVRSFELELRTKWVNSSTDSFKTSLEACSLVAEGVAAIFGPGNPHTRNIVSSIASKFQIPHIEYSFRRMDDIKAAHSTVRAYPDSDKISDVFTKMMESMAWRQFTILYEKDDALSRLQKILWQHGPKDAPVTVRQLKPTYVKHSKEPNYRPLLKEVAKSSDFNVIIDAEPENLETIVKQMHEVKLLGDYYNYFFTALHVPGESMKTWLNKSEANVTIMQMIKNDTYVSTVESAVLFDAVLLFNHALEVLQARLKINEHFPLIIYPEALSCDDPEVVYEAGYNLTALMHELSSEGLTTGLMQFDENGGRIFEISFYNFRIDIIDHSADWVDGEFILMRSDEDREKLTDLEIEKRNFKVTTKLGPPWIMKVDDMASKGVMIEGEKYEGYAVDLITEMAEILKFKFTFQFVPDKQFGVQDPNTKQWNGMIGQLLNREADLAVCDFTITKARESVVDFTMPFMNLGISILYLKPEDKKPELFAFLSPFSTDVWIYVVTAYLAVMAPNEWMNPHPCVSEPEELENSFSLKNSLWTTVGALMQQGSDIAPTAGSIRAIAGLWWFFVLIMVSSYTANLAAFLTAVKMGNTINNVEELAAQSKVKYGSQGKGSTAAFFSGSNVTTYQKMWETMMDAKPSVFVGSNDEGVDRVLKGKYLYAFLMESTAIEYNVLRDCNLMQVGSLLDNKGYGIALPPNSPYRTKLSLAILQLQEKGTLRALKTKWWERGSKNCSKSEPDSGGELTIAHVGGIFLVLIAGVSMSLICGIFEFLWNVRKVAVEEKITPKEALIAELKFAINISQDTKPVRISQSTSRGSRSQSSGSSSEKNRSTRVSTARSFLRLDILDKVELNSRKDSTPASKSNNKHNL</sequence>
<proteinExistence type="inferred from homology"/>
<keyword evidence="7" id="KW-0406">Ion transport</keyword>
<keyword evidence="4 16" id="KW-0812">Transmembrane</keyword>
<keyword evidence="8 16" id="KW-0472">Membrane</keyword>
<dbReference type="Pfam" id="PF01094">
    <property type="entry name" value="ANF_receptor"/>
    <property type="match status" value="1"/>
</dbReference>
<comment type="similarity">
    <text evidence="2">Belongs to the glutamate-gated ion channel (TC 1.A.10.1) family.</text>
</comment>
<keyword evidence="9" id="KW-0675">Receptor</keyword>
<dbReference type="InterPro" id="IPR015683">
    <property type="entry name" value="Ionotropic_Glu_rcpt"/>
</dbReference>
<evidence type="ECO:0000256" key="6">
    <source>
        <dbReference type="ARBA" id="ARBA00023018"/>
    </source>
</evidence>
<evidence type="ECO:0000259" key="17">
    <source>
        <dbReference type="SMART" id="SM00079"/>
    </source>
</evidence>
<dbReference type="SMART" id="SM00918">
    <property type="entry name" value="Lig_chan-Glu_bd"/>
    <property type="match status" value="1"/>
</dbReference>
<comment type="subcellular location">
    <subcellularLocation>
        <location evidence="1">Membrane</location>
        <topology evidence="1">Multi-pass membrane protein</topology>
    </subcellularLocation>
    <subcellularLocation>
        <location evidence="14">Postsynaptic cell membrane</location>
    </subcellularLocation>
</comment>
<dbReference type="OrthoDB" id="5984008at2759"/>
<protein>
    <submittedName>
        <fullName evidence="19">Uncharacterized protein</fullName>
    </submittedName>
</protein>
<dbReference type="GO" id="GO:0045211">
    <property type="term" value="C:postsynaptic membrane"/>
    <property type="evidence" value="ECO:0007669"/>
    <property type="project" value="UniProtKB-SubCell"/>
</dbReference>
<dbReference type="InterPro" id="IPR001320">
    <property type="entry name" value="Iontro_rcpt_C"/>
</dbReference>
<keyword evidence="3" id="KW-0813">Transport</keyword>
<feature type="domain" description="Ionotropic glutamate receptor C-terminal" evidence="17">
    <location>
        <begin position="399"/>
        <end position="764"/>
    </location>
</feature>
<feature type="transmembrane region" description="Helical" evidence="16">
    <location>
        <begin position="788"/>
        <end position="809"/>
    </location>
</feature>
<evidence type="ECO:0000313" key="19">
    <source>
        <dbReference type="EMBL" id="KAG8039201.1"/>
    </source>
</evidence>
<dbReference type="FunFam" id="3.40.190.10:FF:000178">
    <property type="entry name" value="Glutamate receptor subunit"/>
    <property type="match status" value="1"/>
</dbReference>
<evidence type="ECO:0000256" key="16">
    <source>
        <dbReference type="SAM" id="Phobius"/>
    </source>
</evidence>
<keyword evidence="13" id="KW-0407">Ion channel</keyword>
<evidence type="ECO:0000256" key="2">
    <source>
        <dbReference type="ARBA" id="ARBA00008685"/>
    </source>
</evidence>
<dbReference type="GO" id="GO:0015276">
    <property type="term" value="F:ligand-gated monoatomic ion channel activity"/>
    <property type="evidence" value="ECO:0007669"/>
    <property type="project" value="InterPro"/>
</dbReference>
<dbReference type="AlphaFoldDB" id="A0A8J5RDP9"/>
<keyword evidence="6" id="KW-0770">Synapse</keyword>
<organism evidence="19 20">
    <name type="scientific">Cotesia typhae</name>
    <dbReference type="NCBI Taxonomy" id="2053667"/>
    <lineage>
        <taxon>Eukaryota</taxon>
        <taxon>Metazoa</taxon>
        <taxon>Ecdysozoa</taxon>
        <taxon>Arthropoda</taxon>
        <taxon>Hexapoda</taxon>
        <taxon>Insecta</taxon>
        <taxon>Pterygota</taxon>
        <taxon>Neoptera</taxon>
        <taxon>Endopterygota</taxon>
        <taxon>Hymenoptera</taxon>
        <taxon>Apocrita</taxon>
        <taxon>Ichneumonoidea</taxon>
        <taxon>Braconidae</taxon>
        <taxon>Microgastrinae</taxon>
        <taxon>Cotesia</taxon>
    </lineage>
</organism>
<dbReference type="Pfam" id="PF00060">
    <property type="entry name" value="Lig_chan"/>
    <property type="match status" value="1"/>
</dbReference>
<accession>A0A8J5RDP9</accession>
<dbReference type="FunFam" id="3.40.190.10:FF:000061">
    <property type="entry name" value="Glutamate receptor, ionotropic kainate"/>
    <property type="match status" value="1"/>
</dbReference>
<evidence type="ECO:0000256" key="10">
    <source>
        <dbReference type="ARBA" id="ARBA00023180"/>
    </source>
</evidence>
<feature type="region of interest" description="Disordered" evidence="15">
    <location>
        <begin position="843"/>
        <end position="871"/>
    </location>
</feature>
<dbReference type="InterPro" id="IPR001828">
    <property type="entry name" value="ANF_lig-bd_rcpt"/>
</dbReference>
<comment type="caution">
    <text evidence="19">The sequence shown here is derived from an EMBL/GenBank/DDBJ whole genome shotgun (WGS) entry which is preliminary data.</text>
</comment>
<keyword evidence="12" id="KW-1071">Ligand-gated ion channel</keyword>
<evidence type="ECO:0000256" key="7">
    <source>
        <dbReference type="ARBA" id="ARBA00023065"/>
    </source>
</evidence>
<dbReference type="FunFam" id="1.10.287.70:FF:000105">
    <property type="entry name" value="Eye-enriched kainate receptor, isoform A"/>
    <property type="match status" value="1"/>
</dbReference>
<dbReference type="EMBL" id="JAAOIC020000039">
    <property type="protein sequence ID" value="KAG8039201.1"/>
    <property type="molecule type" value="Genomic_DNA"/>
</dbReference>
<dbReference type="InterPro" id="IPR019594">
    <property type="entry name" value="Glu/Gly-bd"/>
</dbReference>
<evidence type="ECO:0000256" key="11">
    <source>
        <dbReference type="ARBA" id="ARBA00023257"/>
    </source>
</evidence>
<reference evidence="19" key="2">
    <citation type="submission" date="2021-04" db="EMBL/GenBank/DDBJ databases">
        <title>Genome-wide patterns of bracovirus chromosomal integration into multiple host tissues during parasitism.</title>
        <authorList>
            <person name="Chebbi M.A.C."/>
        </authorList>
    </citation>
    <scope>NUCLEOTIDE SEQUENCE</scope>
    <source>
        <tissue evidence="19">Whole body</tissue>
    </source>
</reference>